<dbReference type="Proteomes" id="UP000028607">
    <property type="component" value="Unassembled WGS sequence"/>
</dbReference>
<dbReference type="RefSeq" id="WP_038142396.1">
    <property type="nucleotide sequence ID" value="NZ_AQRC01000001.1"/>
</dbReference>
<dbReference type="InterPro" id="IPR018649">
    <property type="entry name" value="SHOCT"/>
</dbReference>
<dbReference type="AlphaFoldDB" id="A0A085U0N8"/>
<feature type="signal peptide" evidence="2">
    <location>
        <begin position="1"/>
        <end position="21"/>
    </location>
</feature>
<keyword evidence="1" id="KW-0472">Membrane</keyword>
<evidence type="ECO:0000256" key="1">
    <source>
        <dbReference type="SAM" id="Phobius"/>
    </source>
</evidence>
<evidence type="ECO:0000256" key="2">
    <source>
        <dbReference type="SAM" id="SignalP"/>
    </source>
</evidence>
<feature type="chain" id="PRO_5001797739" evidence="2">
    <location>
        <begin position="22"/>
        <end position="109"/>
    </location>
</feature>
<gene>
    <name evidence="4" type="ORF">DW2_00215</name>
</gene>
<feature type="transmembrane region" description="Helical" evidence="1">
    <location>
        <begin position="45"/>
        <end position="69"/>
    </location>
</feature>
<organism evidence="4 5">
    <name type="scientific">Thioclava atlantica</name>
    <dbReference type="NCBI Taxonomy" id="1317124"/>
    <lineage>
        <taxon>Bacteria</taxon>
        <taxon>Pseudomonadati</taxon>
        <taxon>Pseudomonadota</taxon>
        <taxon>Alphaproteobacteria</taxon>
        <taxon>Rhodobacterales</taxon>
        <taxon>Paracoccaceae</taxon>
        <taxon>Thioclava</taxon>
    </lineage>
</organism>
<dbReference type="STRING" id="1317124.DW2_00215"/>
<dbReference type="eggNOG" id="COG3462">
    <property type="taxonomic scope" value="Bacteria"/>
</dbReference>
<name>A0A085U0N8_9RHOB</name>
<proteinExistence type="predicted"/>
<keyword evidence="5" id="KW-1185">Reference proteome</keyword>
<protein>
    <submittedName>
        <fullName evidence="4">Membrane protein-like protein</fullName>
    </submittedName>
</protein>
<keyword evidence="1" id="KW-1133">Transmembrane helix</keyword>
<keyword evidence="1" id="KW-0812">Transmembrane</keyword>
<accession>A0A085U0N8</accession>
<comment type="caution">
    <text evidence="4">The sequence shown here is derived from an EMBL/GenBank/DDBJ whole genome shotgun (WGS) entry which is preliminary data.</text>
</comment>
<evidence type="ECO:0000313" key="4">
    <source>
        <dbReference type="EMBL" id="KFE36535.1"/>
    </source>
</evidence>
<dbReference type="EMBL" id="AQRC01000001">
    <property type="protein sequence ID" value="KFE36535.1"/>
    <property type="molecule type" value="Genomic_DNA"/>
</dbReference>
<feature type="domain" description="SHOCT" evidence="3">
    <location>
        <begin position="81"/>
        <end position="107"/>
    </location>
</feature>
<dbReference type="Pfam" id="PF09851">
    <property type="entry name" value="SHOCT"/>
    <property type="match status" value="1"/>
</dbReference>
<sequence>MTRLPFYTTLLSTLSAGTAWADAPSGGYGGGYYGHPMMWGEGYGFFGVGMMMIFWGVLIVLAVLAVRWLMEQRGGAQGKTDALDILKERLAKGEIDPEEYQARRKALEE</sequence>
<evidence type="ECO:0000259" key="3">
    <source>
        <dbReference type="Pfam" id="PF09851"/>
    </source>
</evidence>
<dbReference type="OrthoDB" id="1123500at2"/>
<dbReference type="PATRIC" id="fig|1317124.6.peg.39"/>
<reference evidence="5" key="1">
    <citation type="submission" date="2013-04" db="EMBL/GenBank/DDBJ databases">
        <title>Thioclava sp. 13D2W-2 Genome Sequencing.</title>
        <authorList>
            <person name="Lai Q."/>
            <person name="Li G."/>
            <person name="Shao Z."/>
        </authorList>
    </citation>
    <scope>NUCLEOTIDE SEQUENCE [LARGE SCALE GENOMIC DNA]</scope>
    <source>
        <strain evidence="5">13D2W-2</strain>
    </source>
</reference>
<keyword evidence="2" id="KW-0732">Signal</keyword>
<evidence type="ECO:0000313" key="5">
    <source>
        <dbReference type="Proteomes" id="UP000028607"/>
    </source>
</evidence>
<reference evidence="4 5" key="2">
    <citation type="journal article" date="2015" name="Antonie Van Leeuwenhoek">
        <title>Thioclava indica sp. nov., isolated from surface seawater of the Indian Ocean.</title>
        <authorList>
            <person name="Liu Y."/>
            <person name="Lai Q."/>
            <person name="Du J."/>
            <person name="Xu H."/>
            <person name="Jiang L."/>
            <person name="Shao Z."/>
        </authorList>
    </citation>
    <scope>NUCLEOTIDE SEQUENCE [LARGE SCALE GENOMIC DNA]</scope>
    <source>
        <strain evidence="4 5">13D2W-2</strain>
    </source>
</reference>